<evidence type="ECO:0000313" key="7">
    <source>
        <dbReference type="Proteomes" id="UP000800235"/>
    </source>
</evidence>
<dbReference type="SUPFAM" id="SSF55681">
    <property type="entry name" value="Class II aaRS and biotin synthetases"/>
    <property type="match status" value="1"/>
</dbReference>
<keyword evidence="7" id="KW-1185">Reference proteome</keyword>
<accession>A0A9P4NK64</accession>
<comment type="function">
    <text evidence="1">Catalyzes both the ATP-dependent activation of exogenously supplied lipoate to lipoyl-AMP and the transfer of the activated lipoyl onto the lipoyl domains of lipoate-dependent enzymes.</text>
</comment>
<protein>
    <recommendedName>
        <fullName evidence="4">Putative lipoate-protein ligase A</fullName>
    </recommendedName>
</protein>
<dbReference type="PANTHER" id="PTHR12561:SF3">
    <property type="entry name" value="LIPOYLTRANSFERASE 1, MITOCHONDRIAL"/>
    <property type="match status" value="1"/>
</dbReference>
<dbReference type="AlphaFoldDB" id="A0A9P4NK64"/>
<dbReference type="PANTHER" id="PTHR12561">
    <property type="entry name" value="LIPOATE-PROTEIN LIGASE"/>
    <property type="match status" value="1"/>
</dbReference>
<dbReference type="Pfam" id="PF21948">
    <property type="entry name" value="LplA-B_cat"/>
    <property type="match status" value="1"/>
</dbReference>
<evidence type="ECO:0000313" key="6">
    <source>
        <dbReference type="EMBL" id="KAF2424873.1"/>
    </source>
</evidence>
<sequence>MRSRACRARACNCWFPRTNQALLRHNSSWAEKVSNPQSQIQTYISKSRDPYVNLSIEHFLFQKTPPGSKILFLYTNRPCIVIGRNQNPWLEVNLGLLQPHDTHNASPSEPPALGTVDLVRRRSGGGTVFHDEGNVNWSVICDFADFTRDKHAEMVVRCLRSLGIERARVNERHDIVLDQGIDKQQVEGSDTHSTAYTSTNAASRPLKVSGSAYKLSRNRALHHGTALLQSPNLQIIPHYLHSPAKSYITAKGVESVSSPVSNIGLDNASFEDAVHAGFISTYGSGMERREVVDDDLLGIAEIRKGFDELKSLDWTFTQTPQFVFSSQPMGTMDFDLSANGKFSMNIRHGIIQDCEWTFSDKKTSAKELITLLSEQLAHRKLHEIGDWAASLKAEDLDPKLSELLAFLNRTLPQPA</sequence>
<evidence type="ECO:0000256" key="2">
    <source>
        <dbReference type="ARBA" id="ARBA00005085"/>
    </source>
</evidence>
<gene>
    <name evidence="6" type="ORF">EJ08DRAFT_672236</name>
</gene>
<reference evidence="6" key="1">
    <citation type="journal article" date="2020" name="Stud. Mycol.">
        <title>101 Dothideomycetes genomes: a test case for predicting lifestyles and emergence of pathogens.</title>
        <authorList>
            <person name="Haridas S."/>
            <person name="Albert R."/>
            <person name="Binder M."/>
            <person name="Bloem J."/>
            <person name="Labutti K."/>
            <person name="Salamov A."/>
            <person name="Andreopoulos B."/>
            <person name="Baker S."/>
            <person name="Barry K."/>
            <person name="Bills G."/>
            <person name="Bluhm B."/>
            <person name="Cannon C."/>
            <person name="Castanera R."/>
            <person name="Culley D."/>
            <person name="Daum C."/>
            <person name="Ezra D."/>
            <person name="Gonzalez J."/>
            <person name="Henrissat B."/>
            <person name="Kuo A."/>
            <person name="Liang C."/>
            <person name="Lipzen A."/>
            <person name="Lutzoni F."/>
            <person name="Magnuson J."/>
            <person name="Mondo S."/>
            <person name="Nolan M."/>
            <person name="Ohm R."/>
            <person name="Pangilinan J."/>
            <person name="Park H.-J."/>
            <person name="Ramirez L."/>
            <person name="Alfaro M."/>
            <person name="Sun H."/>
            <person name="Tritt A."/>
            <person name="Yoshinaga Y."/>
            <person name="Zwiers L.-H."/>
            <person name="Turgeon B."/>
            <person name="Goodwin S."/>
            <person name="Spatafora J."/>
            <person name="Crous P."/>
            <person name="Grigoriev I."/>
        </authorList>
    </citation>
    <scope>NUCLEOTIDE SEQUENCE</scope>
    <source>
        <strain evidence="6">CBS 130266</strain>
    </source>
</reference>
<dbReference type="Gene3D" id="3.30.930.10">
    <property type="entry name" value="Bira Bifunctional Protein, Domain 2"/>
    <property type="match status" value="1"/>
</dbReference>
<comment type="pathway">
    <text evidence="2">Protein modification; protein lipoylation via exogenous pathway; protein N(6)-(lipoyl)lysine from lipoate: step 2/2.</text>
</comment>
<organism evidence="6 7">
    <name type="scientific">Tothia fuscella</name>
    <dbReference type="NCBI Taxonomy" id="1048955"/>
    <lineage>
        <taxon>Eukaryota</taxon>
        <taxon>Fungi</taxon>
        <taxon>Dikarya</taxon>
        <taxon>Ascomycota</taxon>
        <taxon>Pezizomycotina</taxon>
        <taxon>Dothideomycetes</taxon>
        <taxon>Pleosporomycetidae</taxon>
        <taxon>Venturiales</taxon>
        <taxon>Cylindrosympodiaceae</taxon>
        <taxon>Tothia</taxon>
    </lineage>
</organism>
<proteinExistence type="inferred from homology"/>
<evidence type="ECO:0000259" key="5">
    <source>
        <dbReference type="PROSITE" id="PS51733"/>
    </source>
</evidence>
<dbReference type="InterPro" id="IPR004562">
    <property type="entry name" value="LipoylTrfase_LipoateP_Ligase"/>
</dbReference>
<evidence type="ECO:0000256" key="1">
    <source>
        <dbReference type="ARBA" id="ARBA00003253"/>
    </source>
</evidence>
<dbReference type="Gene3D" id="3.30.390.50">
    <property type="entry name" value="CO dehydrogenase flavoprotein, C-terminal domain"/>
    <property type="match status" value="1"/>
</dbReference>
<dbReference type="InterPro" id="IPR045864">
    <property type="entry name" value="aa-tRNA-synth_II/BPL/LPL"/>
</dbReference>
<dbReference type="Proteomes" id="UP000800235">
    <property type="component" value="Unassembled WGS sequence"/>
</dbReference>
<dbReference type="CDD" id="cd16443">
    <property type="entry name" value="LplA"/>
    <property type="match status" value="1"/>
</dbReference>
<comment type="similarity">
    <text evidence="3">Belongs to the LplA family.</text>
</comment>
<dbReference type="EMBL" id="MU007073">
    <property type="protein sequence ID" value="KAF2424873.1"/>
    <property type="molecule type" value="Genomic_DNA"/>
</dbReference>
<dbReference type="PROSITE" id="PS51733">
    <property type="entry name" value="BPL_LPL_CATALYTIC"/>
    <property type="match status" value="1"/>
</dbReference>
<evidence type="ECO:0000256" key="3">
    <source>
        <dbReference type="ARBA" id="ARBA00008242"/>
    </source>
</evidence>
<dbReference type="InterPro" id="IPR004143">
    <property type="entry name" value="BPL_LPL_catalytic"/>
</dbReference>
<feature type="domain" description="BPL/LPL catalytic" evidence="5">
    <location>
        <begin position="65"/>
        <end position="286"/>
    </location>
</feature>
<dbReference type="OrthoDB" id="201621at2759"/>
<comment type="caution">
    <text evidence="6">The sequence shown here is derived from an EMBL/GenBank/DDBJ whole genome shotgun (WGS) entry which is preliminary data.</text>
</comment>
<dbReference type="GO" id="GO:0009249">
    <property type="term" value="P:protein lipoylation"/>
    <property type="evidence" value="ECO:0007669"/>
    <property type="project" value="InterPro"/>
</dbReference>
<dbReference type="GO" id="GO:0005739">
    <property type="term" value="C:mitochondrion"/>
    <property type="evidence" value="ECO:0007669"/>
    <property type="project" value="TreeGrafter"/>
</dbReference>
<dbReference type="GO" id="GO:0017118">
    <property type="term" value="F:lipoyltransferase activity"/>
    <property type="evidence" value="ECO:0007669"/>
    <property type="project" value="TreeGrafter"/>
</dbReference>
<evidence type="ECO:0000256" key="4">
    <source>
        <dbReference type="ARBA" id="ARBA00015925"/>
    </source>
</evidence>
<name>A0A9P4NK64_9PEZI</name>